<dbReference type="AlphaFoldDB" id="A0A6N7VYJ5"/>
<dbReference type="Gene3D" id="3.90.640.20">
    <property type="entry name" value="Heat-shock cognate protein, ATPase"/>
    <property type="match status" value="1"/>
</dbReference>
<dbReference type="EMBL" id="VULN01000001">
    <property type="protein sequence ID" value="MSS81076.1"/>
    <property type="molecule type" value="Genomic_DNA"/>
</dbReference>
<dbReference type="Proteomes" id="UP000441455">
    <property type="component" value="Unassembled WGS sequence"/>
</dbReference>
<dbReference type="Gene3D" id="3.30.565.40">
    <property type="entry name" value="Fervidobacterium nodosum Rt17-B1 like"/>
    <property type="match status" value="1"/>
</dbReference>
<protein>
    <submittedName>
        <fullName evidence="1">DUF4163 domain-containing protein</fullName>
    </submittedName>
</protein>
<organism evidence="1 2">
    <name type="scientific">Acidaminococcus fermentans</name>
    <dbReference type="NCBI Taxonomy" id="905"/>
    <lineage>
        <taxon>Bacteria</taxon>
        <taxon>Bacillati</taxon>
        <taxon>Bacillota</taxon>
        <taxon>Negativicutes</taxon>
        <taxon>Acidaminococcales</taxon>
        <taxon>Acidaminococcaceae</taxon>
        <taxon>Acidaminococcus</taxon>
    </lineage>
</organism>
<name>A0A6N7VYJ5_ACIFE</name>
<sequence>MVWTKWYVSVYPEMGALIMKKSGKFLTWIVLAGLLALPLGMGEASVEKHVADEANYKMSYPIVYVDRNQEAQDRINSDIYQYIAGFRDDYAAGKFTRGRFSYQVQYEDGTLLSLTLADFRYSQGAAHGYTNTRGLTYSKVTGEKLPLPYFVRISTADKSLILSQPIYNSRNEPVPLSKTFANDSFMWDKLKISDNYFLEGGGKIALIYRPYELGCYALGTLRVELSPKVIAYLNRKN</sequence>
<proteinExistence type="predicted"/>
<evidence type="ECO:0000313" key="1">
    <source>
        <dbReference type="EMBL" id="MSS81076.1"/>
    </source>
</evidence>
<evidence type="ECO:0000313" key="2">
    <source>
        <dbReference type="Proteomes" id="UP000441455"/>
    </source>
</evidence>
<reference evidence="1 2" key="1">
    <citation type="submission" date="2019-08" db="EMBL/GenBank/DDBJ databases">
        <title>In-depth cultivation of the pig gut microbiome towards novel bacterial diversity and tailored functional studies.</title>
        <authorList>
            <person name="Wylensek D."/>
            <person name="Hitch T.C.A."/>
            <person name="Clavel T."/>
        </authorList>
    </citation>
    <scope>NUCLEOTIDE SEQUENCE [LARGE SCALE GENOMIC DNA]</scope>
    <source>
        <strain evidence="1 2">WCA-389-WT-5B</strain>
    </source>
</reference>
<gene>
    <name evidence="1" type="ORF">FX155_00330</name>
</gene>
<dbReference type="InterPro" id="IPR037126">
    <property type="entry name" value="PdaC/RsiV-like_sf"/>
</dbReference>
<dbReference type="OrthoDB" id="1669560at2"/>
<accession>A0A6N7VYJ5</accession>
<comment type="caution">
    <text evidence="1">The sequence shown here is derived from an EMBL/GenBank/DDBJ whole genome shotgun (WGS) entry which is preliminary data.</text>
</comment>